<dbReference type="Proteomes" id="UP001497623">
    <property type="component" value="Unassembled WGS sequence"/>
</dbReference>
<dbReference type="AlphaFoldDB" id="A0AAV2QXZ1"/>
<evidence type="ECO:0000256" key="1">
    <source>
        <dbReference type="SAM" id="SignalP"/>
    </source>
</evidence>
<feature type="non-terminal residue" evidence="2">
    <location>
        <position position="1"/>
    </location>
</feature>
<comment type="caution">
    <text evidence="2">The sequence shown here is derived from an EMBL/GenBank/DDBJ whole genome shotgun (WGS) entry which is preliminary data.</text>
</comment>
<feature type="non-terminal residue" evidence="2">
    <location>
        <position position="139"/>
    </location>
</feature>
<evidence type="ECO:0000313" key="2">
    <source>
        <dbReference type="EMBL" id="CAL4103690.1"/>
    </source>
</evidence>
<evidence type="ECO:0000313" key="3">
    <source>
        <dbReference type="Proteomes" id="UP001497623"/>
    </source>
</evidence>
<accession>A0AAV2QXZ1</accession>
<dbReference type="EMBL" id="CAXKWB010012202">
    <property type="protein sequence ID" value="CAL4103690.1"/>
    <property type="molecule type" value="Genomic_DNA"/>
</dbReference>
<keyword evidence="1" id="KW-0732">Signal</keyword>
<name>A0AAV2QXZ1_MEGNR</name>
<keyword evidence="3" id="KW-1185">Reference proteome</keyword>
<proteinExistence type="predicted"/>
<sequence length="139" mass="15437">SPSLATMVAINAGLSIILLLWQSCVVTAYHQPEVKIVGGRSQRALNLSYTIDDNKMPEDEPVNKTVWYRVKEYPISCNVGKVNMEIFSFGCNNCTCHTNNNSATCLKNVLSCDFGDKCYQFKDTWAHGKKMCSCSIGIV</sequence>
<feature type="signal peptide" evidence="1">
    <location>
        <begin position="1"/>
        <end position="28"/>
    </location>
</feature>
<reference evidence="2 3" key="1">
    <citation type="submission" date="2024-05" db="EMBL/GenBank/DDBJ databases">
        <authorList>
            <person name="Wallberg A."/>
        </authorList>
    </citation>
    <scope>NUCLEOTIDE SEQUENCE [LARGE SCALE GENOMIC DNA]</scope>
</reference>
<gene>
    <name evidence="2" type="ORF">MNOR_LOCUS17633</name>
</gene>
<feature type="chain" id="PRO_5044022123" evidence="1">
    <location>
        <begin position="29"/>
        <end position="139"/>
    </location>
</feature>
<protein>
    <submittedName>
        <fullName evidence="2">Uncharacterized protein</fullName>
    </submittedName>
</protein>
<organism evidence="2 3">
    <name type="scientific">Meganyctiphanes norvegica</name>
    <name type="common">Northern krill</name>
    <name type="synonym">Thysanopoda norvegica</name>
    <dbReference type="NCBI Taxonomy" id="48144"/>
    <lineage>
        <taxon>Eukaryota</taxon>
        <taxon>Metazoa</taxon>
        <taxon>Ecdysozoa</taxon>
        <taxon>Arthropoda</taxon>
        <taxon>Crustacea</taxon>
        <taxon>Multicrustacea</taxon>
        <taxon>Malacostraca</taxon>
        <taxon>Eumalacostraca</taxon>
        <taxon>Eucarida</taxon>
        <taxon>Euphausiacea</taxon>
        <taxon>Euphausiidae</taxon>
        <taxon>Meganyctiphanes</taxon>
    </lineage>
</organism>